<evidence type="ECO:0000313" key="2">
    <source>
        <dbReference type="Proteomes" id="UP000034457"/>
    </source>
</evidence>
<dbReference type="Proteomes" id="UP000034457">
    <property type="component" value="Unassembled WGS sequence"/>
</dbReference>
<protein>
    <submittedName>
        <fullName evidence="1">HAD hydrolase, family IA, variant 3</fullName>
    </submittedName>
</protein>
<evidence type="ECO:0000313" key="1">
    <source>
        <dbReference type="EMBL" id="KKP73779.1"/>
    </source>
</evidence>
<dbReference type="Gene3D" id="3.40.50.1000">
    <property type="entry name" value="HAD superfamily/HAD-like"/>
    <property type="match status" value="1"/>
</dbReference>
<organism evidence="1 2">
    <name type="scientific">Candidatus Roizmanbacteria bacterium GW2011_GWA2_35_19</name>
    <dbReference type="NCBI Taxonomy" id="1618478"/>
    <lineage>
        <taxon>Bacteria</taxon>
        <taxon>Candidatus Roizmaniibacteriota</taxon>
    </lineage>
</organism>
<accession>A0A0G0BWS1</accession>
<comment type="caution">
    <text evidence="1">The sequence shown here is derived from an EMBL/GenBank/DDBJ whole genome shotgun (WGS) entry which is preliminary data.</text>
</comment>
<dbReference type="PANTHER" id="PTHR43611">
    <property type="entry name" value="ALPHA-D-GLUCOSE 1-PHOSPHATE PHOSPHATASE"/>
    <property type="match status" value="1"/>
</dbReference>
<dbReference type="InterPro" id="IPR036412">
    <property type="entry name" value="HAD-like_sf"/>
</dbReference>
<dbReference type="Gene3D" id="1.10.150.240">
    <property type="entry name" value="Putative phosphatase, domain 2"/>
    <property type="match status" value="1"/>
</dbReference>
<keyword evidence="1" id="KW-0378">Hydrolase</keyword>
<dbReference type="SUPFAM" id="SSF56784">
    <property type="entry name" value="HAD-like"/>
    <property type="match status" value="1"/>
</dbReference>
<dbReference type="InterPro" id="IPR023198">
    <property type="entry name" value="PGP-like_dom2"/>
</dbReference>
<dbReference type="STRING" id="1618478.UR68_C0002G0002"/>
<dbReference type="PANTHER" id="PTHR43611:SF3">
    <property type="entry name" value="FLAVIN MONONUCLEOTIDE HYDROLASE 1, CHLOROPLATIC"/>
    <property type="match status" value="1"/>
</dbReference>
<sequence length="196" mass="22716">MNDWSNYFKTVTRKFNIPHKEFVEFWHSGDDSTSMTRGIITPEDFWKEAINKFNLKSAEDFDFLESWMGDCKPRKEVHSLVHKLVNKYKIGIISNIYKGMMPRLIEIGIVPDVKYSAVVLSCDVGFKKPEKEIYEIATKKAGMKPSGIFLIDDRRDFAKGAESAGWNTYRLDEKNIKKSVEKIEKILLSDETYLSV</sequence>
<reference evidence="1 2" key="1">
    <citation type="journal article" date="2015" name="Nature">
        <title>rRNA introns, odd ribosomes, and small enigmatic genomes across a large radiation of phyla.</title>
        <authorList>
            <person name="Brown C.T."/>
            <person name="Hug L.A."/>
            <person name="Thomas B.C."/>
            <person name="Sharon I."/>
            <person name="Castelle C.J."/>
            <person name="Singh A."/>
            <person name="Wilkins M.J."/>
            <person name="Williams K.H."/>
            <person name="Banfield J.F."/>
        </authorList>
    </citation>
    <scope>NUCLEOTIDE SEQUENCE [LARGE SCALE GENOMIC DNA]</scope>
</reference>
<dbReference type="Pfam" id="PF13419">
    <property type="entry name" value="HAD_2"/>
    <property type="match status" value="1"/>
</dbReference>
<dbReference type="InterPro" id="IPR023214">
    <property type="entry name" value="HAD_sf"/>
</dbReference>
<dbReference type="GO" id="GO:0016787">
    <property type="term" value="F:hydrolase activity"/>
    <property type="evidence" value="ECO:0007669"/>
    <property type="project" value="UniProtKB-KW"/>
</dbReference>
<dbReference type="InterPro" id="IPR041492">
    <property type="entry name" value="HAD_2"/>
</dbReference>
<name>A0A0G0BWS1_9BACT</name>
<proteinExistence type="predicted"/>
<gene>
    <name evidence="1" type="ORF">UR68_C0002G0002</name>
</gene>
<dbReference type="AlphaFoldDB" id="A0A0G0BWS1"/>
<dbReference type="EMBL" id="LBQC01000002">
    <property type="protein sequence ID" value="KKP73779.1"/>
    <property type="molecule type" value="Genomic_DNA"/>
</dbReference>